<accession>A0A9W8H707</accession>
<gene>
    <name evidence="6" type="ORF">H4R18_005233</name>
</gene>
<dbReference type="GO" id="GO:0004557">
    <property type="term" value="F:alpha-galactosidase activity"/>
    <property type="evidence" value="ECO:0007669"/>
    <property type="project" value="UniProtKB-EC"/>
</dbReference>
<dbReference type="EMBL" id="JANBUL010000302">
    <property type="protein sequence ID" value="KAJ2777262.1"/>
    <property type="molecule type" value="Genomic_DNA"/>
</dbReference>
<organism evidence="6 7">
    <name type="scientific">Coemansia javaensis</name>
    <dbReference type="NCBI Taxonomy" id="2761396"/>
    <lineage>
        <taxon>Eukaryota</taxon>
        <taxon>Fungi</taxon>
        <taxon>Fungi incertae sedis</taxon>
        <taxon>Zoopagomycota</taxon>
        <taxon>Kickxellomycotina</taxon>
        <taxon>Kickxellomycetes</taxon>
        <taxon>Kickxellales</taxon>
        <taxon>Kickxellaceae</taxon>
        <taxon>Coemansia</taxon>
    </lineage>
</organism>
<dbReference type="Proteomes" id="UP001140217">
    <property type="component" value="Unassembled WGS sequence"/>
</dbReference>
<dbReference type="AlphaFoldDB" id="A0A9W8H707"/>
<comment type="catalytic activity">
    <reaction evidence="4">
        <text>alpha-D-galactosyl-(1-&gt;3)-1D-myo-inositol + sucrose = raffinose + myo-inositol</text>
        <dbReference type="Rhea" id="RHEA:20161"/>
        <dbReference type="ChEBI" id="CHEBI:16634"/>
        <dbReference type="ChEBI" id="CHEBI:17268"/>
        <dbReference type="ChEBI" id="CHEBI:17505"/>
        <dbReference type="ChEBI" id="CHEBI:17992"/>
        <dbReference type="EC" id="2.4.1.82"/>
    </reaction>
</comment>
<evidence type="ECO:0000256" key="2">
    <source>
        <dbReference type="ARBA" id="ARBA00007240"/>
    </source>
</evidence>
<sequence>MIQVHVHPPLGAVTSVRAAAIGFRVYFVRTAPGDPPVGAAEIWTNMRGGGREWQGIALAEASAATRPELALLDPAQLGCGAQQIQQFWLDAESAAAAPRFEFTVRWRALAPAAGGWQWAGAAGHNARVVVHHHHRPLPSVREAPLNFWRQQLRQMLAPADGADGAPPLAAEAWAVSPGGASCLLRPCDAAAAAGRRSLCRLAGVARHLAFVRSDPFWIAPRCGEAAVDTGGREALALLAELDSGVYAALVPFSRDAASTATLAVHPPNQLHIRPHPPPDAAVRVAVSLNQDPHCAMAEAMGRVQQQPPIQQPPIQQPPIQQPPVQQQQPTPPEHPCALAAHLGYCTWNAFYQRVDHGALVVTLGAMQRASARTGQPMPAWVLIDDGWQDVDECSGRGRLRDMRADAAKFPGQLKATVGALAALGVRRVGVWHALWGYWRGIDPGGPLAQQFDLVAYRRSRQQPPPADGDDDDGGGSDVHLIAPHAVHAFYDAFYAWLRAQGVSFVKVDCQGAFETLDDYAGPPAAARAVAAMRAAYYDAMESAALAHFGPGSIVHCMAQSPYLVARTLQQQQQQQDQDQRPAAGVAIRNSDDYVPDAPDHHAWHIYRNMANTVWSRALGGSLAADWDMFQPGRPESHAHAVARALSGGLVYITATAADYDQADLCAVAGRDGSVLPHLPLLLDSRCLFADMTKVPAVAAASVAFPRAGAVVAALFNVSAAAVVAPVGLCALFAEAMDRLETPAAAGDCFAVHQQSTGRTQLIAAATPPHAIALQPLAADAVTVARMAAIRSTDRSAVLHAACLGDTSRYAGIGAVERRVYSVLSPSVPGSPRPAPSPPAAQKRQWHVRVRVAPSPQRVAFAFCVREAAPDARRLPVAVCAVRVSGVASSVASWSFDDAAGTLDVVLEHTAPSSSSPLCVTVSLSA</sequence>
<keyword evidence="7" id="KW-1185">Reference proteome</keyword>
<comment type="similarity">
    <text evidence="2">Belongs to the glycosyl hydrolases 36 family.</text>
</comment>
<comment type="caution">
    <text evidence="6">The sequence shown here is derived from an EMBL/GenBank/DDBJ whole genome shotgun (WGS) entry which is preliminary data.</text>
</comment>
<evidence type="ECO:0000256" key="4">
    <source>
        <dbReference type="ARBA" id="ARBA00049426"/>
    </source>
</evidence>
<dbReference type="GO" id="GO:0047274">
    <property type="term" value="F:galactinol-sucrose galactosyltransferase activity"/>
    <property type="evidence" value="ECO:0007669"/>
    <property type="project" value="UniProtKB-EC"/>
</dbReference>
<dbReference type="Gene3D" id="3.20.20.70">
    <property type="entry name" value="Aldolase class I"/>
    <property type="match status" value="1"/>
</dbReference>
<dbReference type="PANTHER" id="PTHR31268:SF32">
    <property type="entry name" value="GALACTINOL--SUCROSE GALACTOSYLTRANSFERASE 2-RELATED"/>
    <property type="match status" value="1"/>
</dbReference>
<keyword evidence="3" id="KW-0119">Carbohydrate metabolism</keyword>
<dbReference type="InterPro" id="IPR013785">
    <property type="entry name" value="Aldolase_TIM"/>
</dbReference>
<feature type="region of interest" description="Disordered" evidence="5">
    <location>
        <begin position="303"/>
        <end position="332"/>
    </location>
</feature>
<protein>
    <recommendedName>
        <fullName evidence="8">Alpha-galactosidase</fullName>
    </recommendedName>
</protein>
<feature type="compositionally biased region" description="Pro residues" evidence="5">
    <location>
        <begin position="309"/>
        <end position="321"/>
    </location>
</feature>
<reference evidence="6" key="1">
    <citation type="submission" date="2022-07" db="EMBL/GenBank/DDBJ databases">
        <title>Phylogenomic reconstructions and comparative analyses of Kickxellomycotina fungi.</title>
        <authorList>
            <person name="Reynolds N.K."/>
            <person name="Stajich J.E."/>
            <person name="Barry K."/>
            <person name="Grigoriev I.V."/>
            <person name="Crous P."/>
            <person name="Smith M.E."/>
        </authorList>
    </citation>
    <scope>NUCLEOTIDE SEQUENCE</scope>
    <source>
        <strain evidence="6">NBRC 105414</strain>
    </source>
</reference>
<comment type="catalytic activity">
    <reaction evidence="1">
        <text>Hydrolysis of terminal, non-reducing alpha-D-galactose residues in alpha-D-galactosides, including galactose oligosaccharides, galactomannans and galactolipids.</text>
        <dbReference type="EC" id="3.2.1.22"/>
    </reaction>
</comment>
<evidence type="ECO:0000256" key="1">
    <source>
        <dbReference type="ARBA" id="ARBA00001255"/>
    </source>
</evidence>
<evidence type="ECO:0000313" key="7">
    <source>
        <dbReference type="Proteomes" id="UP001140217"/>
    </source>
</evidence>
<evidence type="ECO:0000313" key="6">
    <source>
        <dbReference type="EMBL" id="KAJ2777262.1"/>
    </source>
</evidence>
<evidence type="ECO:0008006" key="8">
    <source>
        <dbReference type="Google" id="ProtNLM"/>
    </source>
</evidence>
<dbReference type="InterPro" id="IPR008811">
    <property type="entry name" value="Glycosyl_hydrolases_36"/>
</dbReference>
<dbReference type="Pfam" id="PF05691">
    <property type="entry name" value="Raffinose_syn"/>
    <property type="match status" value="2"/>
</dbReference>
<dbReference type="OrthoDB" id="4664297at2759"/>
<dbReference type="InterPro" id="IPR017853">
    <property type="entry name" value="GH"/>
</dbReference>
<evidence type="ECO:0000256" key="3">
    <source>
        <dbReference type="ARBA" id="ARBA00023277"/>
    </source>
</evidence>
<name>A0A9W8H707_9FUNG</name>
<dbReference type="SUPFAM" id="SSF51445">
    <property type="entry name" value="(Trans)glycosidases"/>
    <property type="match status" value="1"/>
</dbReference>
<evidence type="ECO:0000256" key="5">
    <source>
        <dbReference type="SAM" id="MobiDB-lite"/>
    </source>
</evidence>
<dbReference type="PANTHER" id="PTHR31268">
    <property type="match status" value="1"/>
</dbReference>
<proteinExistence type="inferred from homology"/>